<keyword evidence="2" id="KW-1185">Reference proteome</keyword>
<comment type="caution">
    <text evidence="1">The sequence shown here is derived from an EMBL/GenBank/DDBJ whole genome shotgun (WGS) entry which is preliminary data.</text>
</comment>
<dbReference type="AlphaFoldDB" id="A0AAN4ZIM7"/>
<reference evidence="2" key="1">
    <citation type="submission" date="2022-10" db="EMBL/GenBank/DDBJ databases">
        <title>Genome assembly of Pristionchus species.</title>
        <authorList>
            <person name="Yoshida K."/>
            <person name="Sommer R.J."/>
        </authorList>
    </citation>
    <scope>NUCLEOTIDE SEQUENCE [LARGE SCALE GENOMIC DNA]</scope>
    <source>
        <strain evidence="2">RS5460</strain>
    </source>
</reference>
<proteinExistence type="predicted"/>
<sequence>AVISYDSWMSASSHHFNFLLYSIKLPWSKCNSLNCIIPFIEVMGCFENNTECTDTENFIDIELIVESEKEFRRTRIHWMID</sequence>
<evidence type="ECO:0000313" key="2">
    <source>
        <dbReference type="Proteomes" id="UP001328107"/>
    </source>
</evidence>
<gene>
    <name evidence="1" type="ORF">PMAYCL1PPCAC_08952</name>
</gene>
<evidence type="ECO:0000313" key="1">
    <source>
        <dbReference type="EMBL" id="GMR38757.1"/>
    </source>
</evidence>
<organism evidence="1 2">
    <name type="scientific">Pristionchus mayeri</name>
    <dbReference type="NCBI Taxonomy" id="1317129"/>
    <lineage>
        <taxon>Eukaryota</taxon>
        <taxon>Metazoa</taxon>
        <taxon>Ecdysozoa</taxon>
        <taxon>Nematoda</taxon>
        <taxon>Chromadorea</taxon>
        <taxon>Rhabditida</taxon>
        <taxon>Rhabditina</taxon>
        <taxon>Diplogasteromorpha</taxon>
        <taxon>Diplogasteroidea</taxon>
        <taxon>Neodiplogasteridae</taxon>
        <taxon>Pristionchus</taxon>
    </lineage>
</organism>
<dbReference type="EMBL" id="BTRK01000002">
    <property type="protein sequence ID" value="GMR38757.1"/>
    <property type="molecule type" value="Genomic_DNA"/>
</dbReference>
<feature type="non-terminal residue" evidence="1">
    <location>
        <position position="1"/>
    </location>
</feature>
<name>A0AAN4ZIM7_9BILA</name>
<accession>A0AAN4ZIM7</accession>
<dbReference type="Proteomes" id="UP001328107">
    <property type="component" value="Unassembled WGS sequence"/>
</dbReference>
<protein>
    <submittedName>
        <fullName evidence="1">Uncharacterized protein</fullName>
    </submittedName>
</protein>